<feature type="compositionally biased region" description="Polar residues" evidence="1">
    <location>
        <begin position="1"/>
        <end position="22"/>
    </location>
</feature>
<dbReference type="EMBL" id="BKCJ011815436">
    <property type="protein sequence ID" value="GFD55223.1"/>
    <property type="molecule type" value="Genomic_DNA"/>
</dbReference>
<feature type="region of interest" description="Disordered" evidence="1">
    <location>
        <begin position="1"/>
        <end position="36"/>
    </location>
</feature>
<sequence>HSIQNEESFENPSNEIVASNPNQEKEEPPQDSEIHQVIREECCIEASEEQKRSMEDTMLELVKICQEKRFSLYS</sequence>
<protein>
    <submittedName>
        <fullName evidence="2">Uncharacterized protein</fullName>
    </submittedName>
</protein>
<name>A0A699X7Z6_TANCI</name>
<proteinExistence type="predicted"/>
<evidence type="ECO:0000313" key="2">
    <source>
        <dbReference type="EMBL" id="GFD55223.1"/>
    </source>
</evidence>
<feature type="compositionally biased region" description="Basic and acidic residues" evidence="1">
    <location>
        <begin position="23"/>
        <end position="36"/>
    </location>
</feature>
<accession>A0A699X7Z6</accession>
<reference evidence="2" key="1">
    <citation type="journal article" date="2019" name="Sci. Rep.">
        <title>Draft genome of Tanacetum cinerariifolium, the natural source of mosquito coil.</title>
        <authorList>
            <person name="Yamashiro T."/>
            <person name="Shiraishi A."/>
            <person name="Satake H."/>
            <person name="Nakayama K."/>
        </authorList>
    </citation>
    <scope>NUCLEOTIDE SEQUENCE</scope>
</reference>
<dbReference type="AlphaFoldDB" id="A0A699X7Z6"/>
<feature type="non-terminal residue" evidence="2">
    <location>
        <position position="1"/>
    </location>
</feature>
<comment type="caution">
    <text evidence="2">The sequence shown here is derived from an EMBL/GenBank/DDBJ whole genome shotgun (WGS) entry which is preliminary data.</text>
</comment>
<organism evidence="2">
    <name type="scientific">Tanacetum cinerariifolium</name>
    <name type="common">Dalmatian daisy</name>
    <name type="synonym">Chrysanthemum cinerariifolium</name>
    <dbReference type="NCBI Taxonomy" id="118510"/>
    <lineage>
        <taxon>Eukaryota</taxon>
        <taxon>Viridiplantae</taxon>
        <taxon>Streptophyta</taxon>
        <taxon>Embryophyta</taxon>
        <taxon>Tracheophyta</taxon>
        <taxon>Spermatophyta</taxon>
        <taxon>Magnoliopsida</taxon>
        <taxon>eudicotyledons</taxon>
        <taxon>Gunneridae</taxon>
        <taxon>Pentapetalae</taxon>
        <taxon>asterids</taxon>
        <taxon>campanulids</taxon>
        <taxon>Asterales</taxon>
        <taxon>Asteraceae</taxon>
        <taxon>Asteroideae</taxon>
        <taxon>Anthemideae</taxon>
        <taxon>Anthemidinae</taxon>
        <taxon>Tanacetum</taxon>
    </lineage>
</organism>
<evidence type="ECO:0000256" key="1">
    <source>
        <dbReference type="SAM" id="MobiDB-lite"/>
    </source>
</evidence>
<gene>
    <name evidence="2" type="ORF">Tci_927192</name>
</gene>